<keyword evidence="3" id="KW-1185">Reference proteome</keyword>
<comment type="caution">
    <text evidence="2">The sequence shown here is derived from an EMBL/GenBank/DDBJ whole genome shotgun (WGS) entry which is preliminary data.</text>
</comment>
<evidence type="ECO:0000313" key="3">
    <source>
        <dbReference type="Proteomes" id="UP001589943"/>
    </source>
</evidence>
<accession>A0ABV6PNG8</accession>
<organism evidence="2 3">
    <name type="scientific">Novosphingobium aquiterrae</name>
    <dbReference type="NCBI Taxonomy" id="624388"/>
    <lineage>
        <taxon>Bacteria</taxon>
        <taxon>Pseudomonadati</taxon>
        <taxon>Pseudomonadota</taxon>
        <taxon>Alphaproteobacteria</taxon>
        <taxon>Sphingomonadales</taxon>
        <taxon>Sphingomonadaceae</taxon>
        <taxon>Novosphingobium</taxon>
    </lineage>
</organism>
<evidence type="ECO:0000259" key="1">
    <source>
        <dbReference type="Pfam" id="PF19780"/>
    </source>
</evidence>
<gene>
    <name evidence="2" type="ORF">ACFFF7_14495</name>
</gene>
<feature type="domain" description="DUF6265" evidence="1">
    <location>
        <begin position="22"/>
        <end position="124"/>
    </location>
</feature>
<sequence length="147" mass="16431">MALLIAATPLAAGPAEDALPGFMAGTWMMEDGPSWSDELWSDAKGGLMLGVSRTGFGKDVRIWEMARIERKVDGSVSFYAQPRGRTETEFRQVLRSTDAVEFANPANDYPQRIRYWRQGQLLMAEISKLDGSDAMRWNYRPVVAPAE</sequence>
<dbReference type="InterPro" id="IPR046232">
    <property type="entry name" value="DUF6265"/>
</dbReference>
<protein>
    <submittedName>
        <fullName evidence="2">DUF6265 family protein</fullName>
    </submittedName>
</protein>
<evidence type="ECO:0000313" key="2">
    <source>
        <dbReference type="EMBL" id="MFC0590618.1"/>
    </source>
</evidence>
<reference evidence="2 3" key="1">
    <citation type="submission" date="2024-09" db="EMBL/GenBank/DDBJ databases">
        <authorList>
            <person name="Sun Q."/>
            <person name="Mori K."/>
        </authorList>
    </citation>
    <scope>NUCLEOTIDE SEQUENCE [LARGE SCALE GENOMIC DNA]</scope>
    <source>
        <strain evidence="2 3">NCAIM B.02537</strain>
    </source>
</reference>
<dbReference type="RefSeq" id="WP_379482070.1">
    <property type="nucleotide sequence ID" value="NZ_JBHLTL010000011.1"/>
</dbReference>
<name>A0ABV6PNG8_9SPHN</name>
<dbReference type="Proteomes" id="UP001589943">
    <property type="component" value="Unassembled WGS sequence"/>
</dbReference>
<proteinExistence type="predicted"/>
<dbReference type="Pfam" id="PF19780">
    <property type="entry name" value="DUF6265"/>
    <property type="match status" value="1"/>
</dbReference>
<dbReference type="EMBL" id="JBHLTL010000011">
    <property type="protein sequence ID" value="MFC0590618.1"/>
    <property type="molecule type" value="Genomic_DNA"/>
</dbReference>